<dbReference type="InterPro" id="IPR028629">
    <property type="entry name" value="Cas9"/>
</dbReference>
<keyword evidence="11" id="KW-0464">Manganese</keyword>
<dbReference type="GO" id="GO:0016787">
    <property type="term" value="F:hydrolase activity"/>
    <property type="evidence" value="ECO:0007669"/>
    <property type="project" value="UniProtKB-KW"/>
</dbReference>
<dbReference type="HAMAP" id="MF_01480">
    <property type="entry name" value="Cas9"/>
    <property type="match status" value="1"/>
</dbReference>
<reference evidence="15 16" key="1">
    <citation type="submission" date="2016-10" db="EMBL/GenBank/DDBJ databases">
        <authorList>
            <person name="de Groot N.N."/>
        </authorList>
    </citation>
    <scope>NUCLEOTIDE SEQUENCE [LARGE SCALE GENOMIC DNA]</scope>
    <source>
        <strain evidence="15 16">ML2</strain>
    </source>
</reference>
<dbReference type="InterPro" id="IPR033114">
    <property type="entry name" value="HNH_CAS9"/>
</dbReference>
<dbReference type="EC" id="3.1.-.-" evidence="13"/>
<dbReference type="OrthoDB" id="9757607at2"/>
<keyword evidence="3 13" id="KW-0540">Nuclease</keyword>
<dbReference type="InterPro" id="IPR036397">
    <property type="entry name" value="RNaseH_sf"/>
</dbReference>
<keyword evidence="9 13" id="KW-0051">Antiviral defense</keyword>
<dbReference type="InterPro" id="IPR041383">
    <property type="entry name" value="RuvC_III"/>
</dbReference>
<name>A0A1I5DYI6_9CLOT</name>
<evidence type="ECO:0000256" key="10">
    <source>
        <dbReference type="ARBA" id="ARBA00023125"/>
    </source>
</evidence>
<dbReference type="GO" id="GO:0051607">
    <property type="term" value="P:defense response to virus"/>
    <property type="evidence" value="ECO:0007669"/>
    <property type="project" value="UniProtKB-UniRule"/>
</dbReference>
<evidence type="ECO:0000256" key="11">
    <source>
        <dbReference type="ARBA" id="ARBA00023211"/>
    </source>
</evidence>
<evidence type="ECO:0000256" key="4">
    <source>
        <dbReference type="ARBA" id="ARBA00022723"/>
    </source>
</evidence>
<dbReference type="Proteomes" id="UP000181899">
    <property type="component" value="Unassembled WGS sequence"/>
</dbReference>
<dbReference type="Pfam" id="PF18541">
    <property type="entry name" value="RuvC_III"/>
    <property type="match status" value="1"/>
</dbReference>
<evidence type="ECO:0000256" key="3">
    <source>
        <dbReference type="ARBA" id="ARBA00022722"/>
    </source>
</evidence>
<protein>
    <recommendedName>
        <fullName evidence="13">CRISPR-associated endonuclease Cas9</fullName>
        <ecNumber evidence="13">3.1.-.-</ecNumber>
    </recommendedName>
</protein>
<feature type="domain" description="HNH Cas9-type" evidence="14">
    <location>
        <begin position="513"/>
        <end position="666"/>
    </location>
</feature>
<evidence type="ECO:0000256" key="9">
    <source>
        <dbReference type="ARBA" id="ARBA00023118"/>
    </source>
</evidence>
<dbReference type="GO" id="GO:0043571">
    <property type="term" value="P:maintenance of CRISPR repeat elements"/>
    <property type="evidence" value="ECO:0007669"/>
    <property type="project" value="UniProtKB-UniRule"/>
</dbReference>
<dbReference type="EMBL" id="FOVK01000012">
    <property type="protein sequence ID" value="SFO04266.1"/>
    <property type="molecule type" value="Genomic_DNA"/>
</dbReference>
<dbReference type="Gene3D" id="3.30.420.10">
    <property type="entry name" value="Ribonuclease H-like superfamily/Ribonuclease H"/>
    <property type="match status" value="3"/>
</dbReference>
<evidence type="ECO:0000259" key="14">
    <source>
        <dbReference type="PROSITE" id="PS51749"/>
    </source>
</evidence>
<comment type="similarity">
    <text evidence="13">Belongs to the CRISPR-associated Cas9 family.</text>
</comment>
<comment type="similarity">
    <text evidence="2">Belongs to the CRISPR-associated protein Cas9 family. Subtype II-A subfamily.</text>
</comment>
<dbReference type="AlphaFoldDB" id="A0A1I5DYI6"/>
<keyword evidence="4" id="KW-0479">Metal-binding</keyword>
<dbReference type="GO" id="GO:0004519">
    <property type="term" value="F:endonuclease activity"/>
    <property type="evidence" value="ECO:0007669"/>
    <property type="project" value="UniProtKB-UniRule"/>
</dbReference>
<accession>A0A1I5DYI6</accession>
<keyword evidence="10 13" id="KW-0238">DNA-binding</keyword>
<comment type="domain">
    <text evidence="13">Has 2 endonuclease domains. The discontinuous RuvC-like domain cleaves the target DNA noncomplementary to crRNA while the HNH nuclease domain cleaves the target DNA complementary to crRNA.</text>
</comment>
<organism evidence="15 16">
    <name type="scientific">Proteiniclasticum ruminis</name>
    <dbReference type="NCBI Taxonomy" id="398199"/>
    <lineage>
        <taxon>Bacteria</taxon>
        <taxon>Bacillati</taxon>
        <taxon>Bacillota</taxon>
        <taxon>Clostridia</taxon>
        <taxon>Eubacteriales</taxon>
        <taxon>Clostridiaceae</taxon>
        <taxon>Proteiniclasticum</taxon>
    </lineage>
</organism>
<feature type="active site" description="Proton acceptor for HNH nuclease domain" evidence="13">
    <location>
        <position position="586"/>
    </location>
</feature>
<dbReference type="PROSITE" id="PS51749">
    <property type="entry name" value="HNH_CAS9"/>
    <property type="match status" value="1"/>
</dbReference>
<evidence type="ECO:0000256" key="6">
    <source>
        <dbReference type="ARBA" id="ARBA00022801"/>
    </source>
</evidence>
<feature type="active site" description="For RuvC-like nuclease domain" evidence="13">
    <location>
        <position position="8"/>
    </location>
</feature>
<dbReference type="Pfam" id="PF13395">
    <property type="entry name" value="HNH_4"/>
    <property type="match status" value="1"/>
</dbReference>
<comment type="subunit">
    <text evidence="12 13">Monomer. Binds crRNA and tracrRNA.</text>
</comment>
<dbReference type="GO" id="GO:0003677">
    <property type="term" value="F:DNA binding"/>
    <property type="evidence" value="ECO:0007669"/>
    <property type="project" value="UniProtKB-UniRule"/>
</dbReference>
<keyword evidence="5 13" id="KW-0255">Endonuclease</keyword>
<evidence type="ECO:0000256" key="5">
    <source>
        <dbReference type="ARBA" id="ARBA00022759"/>
    </source>
</evidence>
<dbReference type="GO" id="GO:0046872">
    <property type="term" value="F:metal ion binding"/>
    <property type="evidence" value="ECO:0007669"/>
    <property type="project" value="UniProtKB-UniRule"/>
</dbReference>
<sequence>MKYTIGLDIGVTSIGWAVINNEKKRIENLGVRIFDAAENPKDGSSLAVPRRLARSTRRRLRRRKHRLERIRRLYLKYRLLDEVSLENLFMNLVNYDPYELRNKALFERISDADLARILLHISKRRGFKSNRKSELQEKDMGVLLSSIDQNRKIIEEREITPGQLLNELEIKRNKRGEYKNTLLRSNLIDEITKIFEKQREFGNDKLTEEFEREFTEIFSSQRSFAKPGAIEDLTGKCTFEKTELRAPSAAYTSEIFMVLTKANSIVIQNQEGERKLNREEIRLIKDEALKKKKVTFSSLRNVLQLEEGDIFNFLDYNSKNKAGELLSREEIEKSPFIELKHYHKLRDTIVKDLGEVTWLKLLENPLSIDTIAYALTFRKSDEDIRNYFFGIENYGKNVIRPEIDIHPEIVECVLKLSFSRTKNLSLKAMNKMIPYLMEGFRYDEAASKAGYHHSVRNTKEKHIVLPVLEIEEIKNPVVFRALSQCRKVINSIIRIYGSPYRIHIELARDLSKSFTDRKEIEKKQKENLAEKERAANHFQELYHQVPKSSDILKWRLLKEQDGKCAYSLKTIDPYRLTESGYTEIDHILPYSRTFDNSYFNKVLVLTDENRDKLNRTPYEYFGHDNDRWHRFEAWVNAAKLPRDKKQKLLRMQLKRDQGIEMKDRALNDTRYISRYLKNYLEDNLLFAEGPQKKRVFTYKGQMTAYLRHRWGFEAKDRSNDLHHALDAVLVGVMNDGMVQEIERASKRREFYKRKIEREYVDPETGEIVEELYMKINNTKLNEPWVDFRQEVEIRLSENPQYGLKHKKFYNYDPEEIELIKPIFVSRMPFRKITGHAHMETIRGAKYLDKNIKTSKEVLSNITLEKLEKMIGKETDRLTYNLIKERLLQHNNKPQEAFKEPLYKLKKDGSNGPEIKSIKIGETYSAGVPINDGTGVADNGKMIRVDIFKKQGKHYAIPVYVHHIVNGALPNKVINPGRPFSEWKELDDTYEFLFSLYKNDLIKLQFKNGEEIFGYYIMIDSSVASVTIENDARSEKYRKSIMTCKEIQKWSVDVLGNISQIKKEQRRELEKPRHFKQGSAFN</sequence>
<evidence type="ECO:0000256" key="1">
    <source>
        <dbReference type="ARBA" id="ARBA00001946"/>
    </source>
</evidence>
<evidence type="ECO:0000256" key="8">
    <source>
        <dbReference type="ARBA" id="ARBA00022884"/>
    </source>
</evidence>
<keyword evidence="7" id="KW-0460">Magnesium</keyword>
<comment type="caution">
    <text evidence="13">Lacks conserved residue(s) required for the propagation of feature annotation.</text>
</comment>
<dbReference type="RefSeq" id="WP_074912690.1">
    <property type="nucleotide sequence ID" value="NZ_FOVK01000012.1"/>
</dbReference>
<evidence type="ECO:0000313" key="16">
    <source>
        <dbReference type="Proteomes" id="UP000181899"/>
    </source>
</evidence>
<evidence type="ECO:0000256" key="2">
    <source>
        <dbReference type="ARBA" id="ARBA00005244"/>
    </source>
</evidence>
<comment type="cofactor">
    <cofactor evidence="1">
        <name>Mg(2+)</name>
        <dbReference type="ChEBI" id="CHEBI:18420"/>
    </cofactor>
</comment>
<evidence type="ECO:0000313" key="15">
    <source>
        <dbReference type="EMBL" id="SFO04266.1"/>
    </source>
</evidence>
<evidence type="ECO:0000256" key="7">
    <source>
        <dbReference type="ARBA" id="ARBA00022842"/>
    </source>
</evidence>
<evidence type="ECO:0000256" key="12">
    <source>
        <dbReference type="ARBA" id="ARBA00046380"/>
    </source>
</evidence>
<keyword evidence="6 13" id="KW-0378">Hydrolase</keyword>
<proteinExistence type="inferred from homology"/>
<keyword evidence="8 13" id="KW-0694">RNA-binding</keyword>
<comment type="function">
    <text evidence="13">CRISPR (clustered regularly interspaced short palindromic repeat) is an adaptive immune system that provides protection against mobile genetic elements (viruses, transposable elements and conjugative plasmids). CRISPR clusters contain spacers, sequences complementary to antecedent mobile elements, and target invading nucleic acids. CRISPR clusters are transcribed and processed into CRISPR RNA (crRNA). In type II CRISPR systems correct processing of pre-crRNA requires a trans-encoded small RNA (tracrRNA), endogenous ribonuclease 3 (rnc) and this protein. The tracrRNA serves as a guide for ribonuclease 3-aided processing of pre-crRNA. Subsequently Cas9/crRNA/tracrRNA endonucleolytically cleaves linear or circular dsDNA target complementary to the spacer; Cas9 is inactive in the absence of the 2 guide RNAs (gRNA). Cas9 recognizes the protospacer adjacent motif (PAM) in the CRISPR repeat sequences to help distinguish self versus nonself, as targets within the bacterial CRISPR locus do not have PAMs. PAM recognition is also required for catalytic activity.</text>
</comment>
<dbReference type="GO" id="GO:0003723">
    <property type="term" value="F:RNA binding"/>
    <property type="evidence" value="ECO:0007669"/>
    <property type="project" value="UniProtKB-UniRule"/>
</dbReference>
<evidence type="ECO:0000256" key="13">
    <source>
        <dbReference type="HAMAP-Rule" id="MF_01480"/>
    </source>
</evidence>
<gene>
    <name evidence="13" type="primary">cas9</name>
    <name evidence="15" type="ORF">SAMN04488695_1123</name>
</gene>
<keyword evidence="16" id="KW-1185">Reference proteome</keyword>
<dbReference type="NCBIfam" id="TIGR01865">
    <property type="entry name" value="cas_Csn1"/>
    <property type="match status" value="1"/>
</dbReference>
<dbReference type="InterPro" id="IPR003615">
    <property type="entry name" value="HNH_nuc"/>
</dbReference>